<gene>
    <name evidence="1" type="ORF">L910_4637</name>
</gene>
<dbReference type="Proteomes" id="UP000014854">
    <property type="component" value="Unassembled WGS sequence"/>
</dbReference>
<protein>
    <submittedName>
        <fullName evidence="1">Uncharacterized protein</fullName>
    </submittedName>
</protein>
<evidence type="ECO:0000313" key="2">
    <source>
        <dbReference type="Proteomes" id="UP000014854"/>
    </source>
</evidence>
<evidence type="ECO:0000313" key="1">
    <source>
        <dbReference type="EMBL" id="EPP23030.1"/>
    </source>
</evidence>
<accession>S7JLB8</accession>
<dbReference type="AlphaFoldDB" id="S7JLB8"/>
<name>S7JLB8_VIBFL</name>
<reference evidence="1 2" key="1">
    <citation type="journal article" date="2013" name="Gut Pathog.">
        <title>Evidence of a new metabolic capacity in an emerging diarrheal pathogen: lessons from the draft genomes of Vibrio fluvialis strains PG41 and I21563.</title>
        <authorList>
            <person name="Khatri I."/>
            <person name="Mahajan S."/>
            <person name="Dureja C."/>
            <person name="Subramanian S."/>
            <person name="Raychaudhuri S."/>
        </authorList>
    </citation>
    <scope>NUCLEOTIDE SEQUENCE [LARGE SCALE GENOMIC DNA]</scope>
    <source>
        <strain evidence="1 2">PG41</strain>
    </source>
</reference>
<proteinExistence type="predicted"/>
<organism evidence="1 2">
    <name type="scientific">Vibrio fluvialis PG41</name>
    <dbReference type="NCBI Taxonomy" id="1336752"/>
    <lineage>
        <taxon>Bacteria</taxon>
        <taxon>Pseudomonadati</taxon>
        <taxon>Pseudomonadota</taxon>
        <taxon>Gammaproteobacteria</taxon>
        <taxon>Vibrionales</taxon>
        <taxon>Vibrionaceae</taxon>
        <taxon>Vibrio</taxon>
    </lineage>
</organism>
<comment type="caution">
    <text evidence="1">The sequence shown here is derived from an EMBL/GenBank/DDBJ whole genome shotgun (WGS) entry which is preliminary data.</text>
</comment>
<dbReference type="EMBL" id="ASXS01000008">
    <property type="protein sequence ID" value="EPP23030.1"/>
    <property type="molecule type" value="Genomic_DNA"/>
</dbReference>
<sequence>MSFLSVSGLKAGLCRVSLLSGVYGAIPLGNWPNNFGE</sequence>